<keyword evidence="1" id="KW-0813">Transport</keyword>
<proteinExistence type="predicted"/>
<dbReference type="Gene3D" id="1.20.210.10">
    <property type="entry name" value="Cytochrome c oxidase-like, subunit I domain"/>
    <property type="match status" value="1"/>
</dbReference>
<keyword evidence="2" id="KW-1133">Transmembrane helix</keyword>
<feature type="transmembrane region" description="Helical" evidence="2">
    <location>
        <begin position="152"/>
        <end position="177"/>
    </location>
</feature>
<feature type="domain" description="Cytochrome oxidase subunit I profile" evidence="3">
    <location>
        <begin position="39"/>
        <end position="507"/>
    </location>
</feature>
<feature type="transmembrane region" description="Helical" evidence="2">
    <location>
        <begin position="395"/>
        <end position="419"/>
    </location>
</feature>
<evidence type="ECO:0000313" key="5">
    <source>
        <dbReference type="Proteomes" id="UP000680839"/>
    </source>
</evidence>
<dbReference type="InterPro" id="IPR036927">
    <property type="entry name" value="Cyt_c_oxase-like_su1_sf"/>
</dbReference>
<feature type="transmembrane region" description="Helical" evidence="2">
    <location>
        <begin position="38"/>
        <end position="62"/>
    </location>
</feature>
<dbReference type="GO" id="GO:0020037">
    <property type="term" value="F:heme binding"/>
    <property type="evidence" value="ECO:0007669"/>
    <property type="project" value="InterPro"/>
</dbReference>
<feature type="transmembrane region" description="Helical" evidence="2">
    <location>
        <begin position="352"/>
        <end position="375"/>
    </location>
</feature>
<evidence type="ECO:0000256" key="2">
    <source>
        <dbReference type="SAM" id="Phobius"/>
    </source>
</evidence>
<evidence type="ECO:0000313" key="4">
    <source>
        <dbReference type="EMBL" id="QWG11516.1"/>
    </source>
</evidence>
<feature type="transmembrane region" description="Helical" evidence="2">
    <location>
        <begin position="431"/>
        <end position="455"/>
    </location>
</feature>
<sequence length="573" mass="61880">MTAETVIGAVPAQAEFRTCQYTGLKVDTAAQALIKANAVAAVVFLAVGGLMGLLVALTRWPAVHLLPADWFYLILTGHGANVLLFWIIFFEIAVLYFASAILLNSRLAAPKLGWVGFVMMVVGAIATNVAVLQGDSSVMFTSYPPMKAQPHFYLGLILFAVGALIGCALFFATLVIAKEERTYEGSIPLVTFGALTAAIIAVFTIASGAIILIPTWLWSLGLISDIDPLMYKVVWWAMGHSSQQINVSAHVSLWYLTAALLVGAKPLSEKVSRTAFFMYILFLQLASAHHLLAEPGMDASWKIVNTSYMMYLAVLGSMVHGLTVPGAIEAAQRKNGYNRGVFEWLRKAPWGHPAFAGMFLSLVFFGFIGGISGVVLGTEQLNVLMHNTIYVPGHFHGTVVAGTTLAFMGATYLVLPLVFQREIVWPKLAKIQPYLFGIGAAGISLFMMGAGTLGVARRHWDMTFSDANLGFAHSAGAFLMMGLNGIFAIIAAIGGIIFVLVVVATAFFGEKITGGHKLTFPLHAGGGAAASHYGNEKAPKLPGTIILVALFFVCFVLYYFINWKYLSELWLFR</sequence>
<dbReference type="RefSeq" id="WP_215620393.1">
    <property type="nucleotide sequence ID" value="NZ_CP076134.1"/>
</dbReference>
<feature type="transmembrane region" description="Helical" evidence="2">
    <location>
        <begin position="541"/>
        <end position="561"/>
    </location>
</feature>
<dbReference type="Proteomes" id="UP000680839">
    <property type="component" value="Chromosome"/>
</dbReference>
<feature type="transmembrane region" description="Helical" evidence="2">
    <location>
        <begin position="189"/>
        <end position="213"/>
    </location>
</feature>
<dbReference type="PRINTS" id="PR01165">
    <property type="entry name" value="CYCOXIDASEI"/>
</dbReference>
<feature type="transmembrane region" description="Helical" evidence="2">
    <location>
        <begin position="112"/>
        <end position="132"/>
    </location>
</feature>
<organism evidence="4 5">
    <name type="scientific">Bradyrhizobium sediminis</name>
    <dbReference type="NCBI Taxonomy" id="2840469"/>
    <lineage>
        <taxon>Bacteria</taxon>
        <taxon>Pseudomonadati</taxon>
        <taxon>Pseudomonadota</taxon>
        <taxon>Alphaproteobacteria</taxon>
        <taxon>Hyphomicrobiales</taxon>
        <taxon>Nitrobacteraceae</taxon>
        <taxon>Bradyrhizobium</taxon>
    </lineage>
</organism>
<gene>
    <name evidence="4" type="ORF">KMZ29_17480</name>
</gene>
<feature type="transmembrane region" description="Helical" evidence="2">
    <location>
        <begin position="308"/>
        <end position="331"/>
    </location>
</feature>
<dbReference type="AlphaFoldDB" id="A0A975NBH3"/>
<dbReference type="EMBL" id="CP076134">
    <property type="protein sequence ID" value="QWG11516.1"/>
    <property type="molecule type" value="Genomic_DNA"/>
</dbReference>
<dbReference type="InterPro" id="IPR023616">
    <property type="entry name" value="Cyt_c_oxase-like_su1_dom"/>
</dbReference>
<feature type="transmembrane region" description="Helical" evidence="2">
    <location>
        <begin position="82"/>
        <end position="103"/>
    </location>
</feature>
<feature type="transmembrane region" description="Helical" evidence="2">
    <location>
        <begin position="245"/>
        <end position="264"/>
    </location>
</feature>
<dbReference type="InterPro" id="IPR000883">
    <property type="entry name" value="Cyt_C_Oxase_1"/>
</dbReference>
<keyword evidence="2" id="KW-0472">Membrane</keyword>
<evidence type="ECO:0000256" key="1">
    <source>
        <dbReference type="ARBA" id="ARBA00022660"/>
    </source>
</evidence>
<dbReference type="GO" id="GO:0016020">
    <property type="term" value="C:membrane"/>
    <property type="evidence" value="ECO:0007669"/>
    <property type="project" value="InterPro"/>
</dbReference>
<feature type="transmembrane region" description="Helical" evidence="2">
    <location>
        <begin position="276"/>
        <end position="293"/>
    </location>
</feature>
<dbReference type="GO" id="GO:0004129">
    <property type="term" value="F:cytochrome-c oxidase activity"/>
    <property type="evidence" value="ECO:0007669"/>
    <property type="project" value="InterPro"/>
</dbReference>
<dbReference type="GO" id="GO:0009060">
    <property type="term" value="P:aerobic respiration"/>
    <property type="evidence" value="ECO:0007669"/>
    <property type="project" value="InterPro"/>
</dbReference>
<dbReference type="PANTHER" id="PTHR10422">
    <property type="entry name" value="CYTOCHROME C OXIDASE SUBUNIT 1"/>
    <property type="match status" value="1"/>
</dbReference>
<keyword evidence="2" id="KW-0812">Transmembrane</keyword>
<keyword evidence="1" id="KW-0679">Respiratory chain</keyword>
<accession>A0A975NBH3</accession>
<protein>
    <submittedName>
        <fullName evidence="4">Cbb3-type cytochrome c oxidase subunit I</fullName>
    </submittedName>
</protein>
<dbReference type="Pfam" id="PF00115">
    <property type="entry name" value="COX1"/>
    <property type="match status" value="1"/>
</dbReference>
<feature type="transmembrane region" description="Helical" evidence="2">
    <location>
        <begin position="475"/>
        <end position="508"/>
    </location>
</feature>
<dbReference type="PANTHER" id="PTHR10422:SF40">
    <property type="entry name" value="CYTOCHROME C OXIDASE SUBUNIT I"/>
    <property type="match status" value="1"/>
</dbReference>
<reference evidence="4" key="1">
    <citation type="submission" date="2021-06" db="EMBL/GenBank/DDBJ databases">
        <title>Bradyrhizobium sp. S2-20-1 Genome sequencing.</title>
        <authorList>
            <person name="Jin L."/>
        </authorList>
    </citation>
    <scope>NUCLEOTIDE SEQUENCE</scope>
    <source>
        <strain evidence="4">S2-20-1</strain>
    </source>
</reference>
<keyword evidence="1" id="KW-0249">Electron transport</keyword>
<dbReference type="SUPFAM" id="SSF81442">
    <property type="entry name" value="Cytochrome c oxidase subunit I-like"/>
    <property type="match status" value="1"/>
</dbReference>
<dbReference type="PROSITE" id="PS50855">
    <property type="entry name" value="COX1"/>
    <property type="match status" value="1"/>
</dbReference>
<evidence type="ECO:0000259" key="3">
    <source>
        <dbReference type="PROSITE" id="PS50855"/>
    </source>
</evidence>
<name>A0A975NBH3_9BRAD</name>